<evidence type="ECO:0000259" key="3">
    <source>
        <dbReference type="Pfam" id="PF12879"/>
    </source>
</evidence>
<feature type="region of interest" description="Disordered" evidence="1">
    <location>
        <begin position="1"/>
        <end position="99"/>
    </location>
</feature>
<keyword evidence="2" id="KW-1133">Transmembrane helix</keyword>
<evidence type="ECO:0000256" key="1">
    <source>
        <dbReference type="SAM" id="MobiDB-lite"/>
    </source>
</evidence>
<feature type="region of interest" description="Disordered" evidence="1">
    <location>
        <begin position="183"/>
        <end position="209"/>
    </location>
</feature>
<evidence type="ECO:0000313" key="5">
    <source>
        <dbReference type="Proteomes" id="UP000092716"/>
    </source>
</evidence>
<dbReference type="VEuPathDB" id="PlasmoDB:PCOAH_00021060"/>
<gene>
    <name evidence="4" type="ORF">PCOAH_00021060</name>
</gene>
<dbReference type="Pfam" id="PF12879">
    <property type="entry name" value="SICA_C"/>
    <property type="match status" value="1"/>
</dbReference>
<sequence length="259" mass="27961">MKKLKSTQGASGPGSTGTWKPGSSGPGSTGSGSGTGSTGTWNPGSCGTGSTGTWNPGSSGTGYTGTWNPGSSGSGAPGNENTASPRPTPPQATPGIKPQKVANVKKEGVVDSFLPYLPTIPVLIGISATSYLLWKYFFFVRKKRRRHRRAHEVRGPPTLEEQLLHHVDGQDGPHEYTLIKEHKQPRSVPARTKRPKEHADHRPAGPRGVGRRTIIDIHLEVLDECQKGDLQSTIEDFFEILVQEFMGSEFMKKENVPKE</sequence>
<organism evidence="4 5">
    <name type="scientific">Plasmodium coatneyi</name>
    <dbReference type="NCBI Taxonomy" id="208452"/>
    <lineage>
        <taxon>Eukaryota</taxon>
        <taxon>Sar</taxon>
        <taxon>Alveolata</taxon>
        <taxon>Apicomplexa</taxon>
        <taxon>Aconoidasida</taxon>
        <taxon>Haemosporida</taxon>
        <taxon>Plasmodiidae</taxon>
        <taxon>Plasmodium</taxon>
    </lineage>
</organism>
<accession>A0A1B1DYU0</accession>
<protein>
    <submittedName>
        <fullName evidence="4">SICA antigen</fullName>
    </submittedName>
</protein>
<keyword evidence="2" id="KW-0812">Transmembrane</keyword>
<dbReference type="EMBL" id="CP016246">
    <property type="protein sequence ID" value="ANQ07956.1"/>
    <property type="molecule type" value="Genomic_DNA"/>
</dbReference>
<feature type="domain" description="Schizont-infected cell agglutination C-terminal" evidence="3">
    <location>
        <begin position="135"/>
        <end position="259"/>
    </location>
</feature>
<keyword evidence="2" id="KW-0472">Membrane</keyword>
<dbReference type="Proteomes" id="UP000092716">
    <property type="component" value="Chromosome 8"/>
</dbReference>
<keyword evidence="5" id="KW-1185">Reference proteome</keyword>
<feature type="compositionally biased region" description="Polar residues" evidence="1">
    <location>
        <begin position="1"/>
        <end position="10"/>
    </location>
</feature>
<proteinExistence type="predicted"/>
<feature type="compositionally biased region" description="Gly residues" evidence="1">
    <location>
        <begin position="24"/>
        <end position="37"/>
    </location>
</feature>
<dbReference type="AlphaFoldDB" id="A0A1B1DYU0"/>
<feature type="transmembrane region" description="Helical" evidence="2">
    <location>
        <begin position="120"/>
        <end position="139"/>
    </location>
</feature>
<dbReference type="RefSeq" id="XP_019914651.1">
    <property type="nucleotide sequence ID" value="XM_020058913.1"/>
</dbReference>
<dbReference type="OrthoDB" id="376328at2759"/>
<evidence type="ECO:0000313" key="4">
    <source>
        <dbReference type="EMBL" id="ANQ07956.1"/>
    </source>
</evidence>
<dbReference type="InterPro" id="IPR024288">
    <property type="entry name" value="SICA_C"/>
</dbReference>
<dbReference type="KEGG" id="pcot:PCOAH_00021060"/>
<name>A0A1B1DYU0_9APIC</name>
<reference evidence="5" key="1">
    <citation type="submission" date="2016-06" db="EMBL/GenBank/DDBJ databases">
        <title>First high quality genome sequence of Plasmodium coatneyi using continuous long reads from single molecule, real-time sequencing.</title>
        <authorList>
            <person name="Chien J.-T."/>
            <person name="Pakala S.B."/>
            <person name="Geraldo J.A."/>
            <person name="Lapp S.A."/>
            <person name="Barnwell J.W."/>
            <person name="Kissinger J.C."/>
            <person name="Galinski M.R."/>
            <person name="Humphrey J.C."/>
        </authorList>
    </citation>
    <scope>NUCLEOTIDE SEQUENCE [LARGE SCALE GENOMIC DNA]</scope>
    <source>
        <strain evidence="5">Hackeri</strain>
    </source>
</reference>
<dbReference type="GeneID" id="30908832"/>
<evidence type="ECO:0000256" key="2">
    <source>
        <dbReference type="SAM" id="Phobius"/>
    </source>
</evidence>